<organism evidence="3 4">
    <name type="scientific">Streptomyces prasinus</name>
    <dbReference type="NCBI Taxonomy" id="67345"/>
    <lineage>
        <taxon>Bacteria</taxon>
        <taxon>Bacillati</taxon>
        <taxon>Actinomycetota</taxon>
        <taxon>Actinomycetes</taxon>
        <taxon>Kitasatosporales</taxon>
        <taxon>Streptomycetaceae</taxon>
        <taxon>Streptomyces</taxon>
    </lineage>
</organism>
<dbReference type="EMBL" id="CP023697">
    <property type="protein sequence ID" value="QEV06877.1"/>
    <property type="molecule type" value="Genomic_DNA"/>
</dbReference>
<accession>A0ABX6AVU6</accession>
<dbReference type="InterPro" id="IPR029058">
    <property type="entry name" value="AB_hydrolase_fold"/>
</dbReference>
<evidence type="ECO:0000313" key="4">
    <source>
        <dbReference type="Proteomes" id="UP000326041"/>
    </source>
</evidence>
<name>A0ABX6AVU6_9ACTN</name>
<evidence type="ECO:0000259" key="2">
    <source>
        <dbReference type="Pfam" id="PF12146"/>
    </source>
</evidence>
<sequence length="135" mass="13830">MPPGPPPTNEPEAAACWPSSANGTPAAPAPSPSARTAASGTRSTSSTVGIKGAHDRIQAFSGTDLTEDLKKIRHPPLIIHGDDDRIVPLAASANETSKLVKDVTFEVYPGAPHGLSTVPECAGRSNADLLESARG</sequence>
<protein>
    <submittedName>
        <fullName evidence="3">Alpha/beta hydrolase</fullName>
    </submittedName>
</protein>
<dbReference type="InterPro" id="IPR022742">
    <property type="entry name" value="Hydrolase_4"/>
</dbReference>
<dbReference type="Proteomes" id="UP000326041">
    <property type="component" value="Chromosome"/>
</dbReference>
<dbReference type="Pfam" id="PF12146">
    <property type="entry name" value="Hydrolase_4"/>
    <property type="match status" value="1"/>
</dbReference>
<keyword evidence="4" id="KW-1185">Reference proteome</keyword>
<feature type="region of interest" description="Disordered" evidence="1">
    <location>
        <begin position="1"/>
        <end position="55"/>
    </location>
</feature>
<dbReference type="Gene3D" id="3.40.50.1820">
    <property type="entry name" value="alpha/beta hydrolase"/>
    <property type="match status" value="1"/>
</dbReference>
<evidence type="ECO:0000256" key="1">
    <source>
        <dbReference type="SAM" id="MobiDB-lite"/>
    </source>
</evidence>
<evidence type="ECO:0000313" key="3">
    <source>
        <dbReference type="EMBL" id="QEV06877.1"/>
    </source>
</evidence>
<feature type="compositionally biased region" description="Low complexity" evidence="1">
    <location>
        <begin position="10"/>
        <end position="47"/>
    </location>
</feature>
<proteinExistence type="predicted"/>
<dbReference type="SUPFAM" id="SSF53474">
    <property type="entry name" value="alpha/beta-Hydrolases"/>
    <property type="match status" value="1"/>
</dbReference>
<dbReference type="GO" id="GO:0016787">
    <property type="term" value="F:hydrolase activity"/>
    <property type="evidence" value="ECO:0007669"/>
    <property type="project" value="UniProtKB-KW"/>
</dbReference>
<reference evidence="3 4" key="1">
    <citation type="submission" date="2017-09" db="EMBL/GenBank/DDBJ databases">
        <authorList>
            <person name="Lee N."/>
            <person name="Cho B.-K."/>
        </authorList>
    </citation>
    <scope>NUCLEOTIDE SEQUENCE [LARGE SCALE GENOMIC DNA]</scope>
    <source>
        <strain evidence="3 4">ATCC 13879</strain>
    </source>
</reference>
<gene>
    <name evidence="3" type="ORF">CP972_15555</name>
</gene>
<feature type="domain" description="Serine aminopeptidase S33" evidence="2">
    <location>
        <begin position="62"/>
        <end position="115"/>
    </location>
</feature>
<keyword evidence="3" id="KW-0378">Hydrolase</keyword>